<evidence type="ECO:0000256" key="1">
    <source>
        <dbReference type="SAM" id="MobiDB-lite"/>
    </source>
</evidence>
<dbReference type="Proteomes" id="UP000007947">
    <property type="component" value="Chromosome"/>
</dbReference>
<proteinExistence type="predicted"/>
<protein>
    <submittedName>
        <fullName evidence="2">Uncharacterized protein</fullName>
    </submittedName>
</protein>
<dbReference type="EMBL" id="AP012204">
    <property type="protein sequence ID" value="BAK33207.1"/>
    <property type="molecule type" value="Genomic_DNA"/>
</dbReference>
<gene>
    <name evidence="2" type="ordered locus">MLP_01930</name>
</gene>
<accession>F5XHR2</accession>
<dbReference type="HOGENOM" id="CLU_2991706_0_0_11"/>
<evidence type="ECO:0000313" key="2">
    <source>
        <dbReference type="EMBL" id="BAK33207.1"/>
    </source>
</evidence>
<dbReference type="AlphaFoldDB" id="F5XHR2"/>
<sequence length="57" mass="6401">MSSSSSEEASIHAHSPQARPMPPRRFAAAFRHRRSRTRELGVLTVPGGDRRALRQYA</sequence>
<keyword evidence="3" id="KW-1185">Reference proteome</keyword>
<feature type="region of interest" description="Disordered" evidence="1">
    <location>
        <begin position="1"/>
        <end position="26"/>
    </location>
</feature>
<reference evidence="2 3" key="1">
    <citation type="submission" date="2011-05" db="EMBL/GenBank/DDBJ databases">
        <title>Whole genome sequence of Microlunatus phosphovorus NM-1.</title>
        <authorList>
            <person name="Hosoyama A."/>
            <person name="Sasaki K."/>
            <person name="Harada T."/>
            <person name="Igarashi R."/>
            <person name="Kawakoshi A."/>
            <person name="Sasagawa M."/>
            <person name="Fukada J."/>
            <person name="Nakamura S."/>
            <person name="Katano Y."/>
            <person name="Hanada S."/>
            <person name="Kamagata Y."/>
            <person name="Nakamura N."/>
            <person name="Yamazaki S."/>
            <person name="Fujita N."/>
        </authorList>
    </citation>
    <scope>NUCLEOTIDE SEQUENCE [LARGE SCALE GENOMIC DNA]</scope>
    <source>
        <strain evidence="3">ATCC 700054 / DSM 10555 / JCM 9379 / NBRC 101784 / NCIMB 13414 / VKM Ac-1990 / NM-1</strain>
    </source>
</reference>
<dbReference type="KEGG" id="mph:MLP_01930"/>
<dbReference type="STRING" id="1032480.MLP_01930"/>
<organism evidence="2 3">
    <name type="scientific">Microlunatus phosphovorus (strain ATCC 700054 / DSM 10555 / JCM 9379 / NBRC 101784 / NCIMB 13414 / VKM Ac-1990 / NM-1)</name>
    <dbReference type="NCBI Taxonomy" id="1032480"/>
    <lineage>
        <taxon>Bacteria</taxon>
        <taxon>Bacillati</taxon>
        <taxon>Actinomycetota</taxon>
        <taxon>Actinomycetes</taxon>
        <taxon>Propionibacteriales</taxon>
        <taxon>Propionibacteriaceae</taxon>
        <taxon>Microlunatus</taxon>
    </lineage>
</organism>
<evidence type="ECO:0000313" key="3">
    <source>
        <dbReference type="Proteomes" id="UP000007947"/>
    </source>
</evidence>
<name>F5XHR2_MICPN</name>